<dbReference type="InterPro" id="IPR035992">
    <property type="entry name" value="Ricin_B-like_lectins"/>
</dbReference>
<dbReference type="Pfam" id="PF00652">
    <property type="entry name" value="Ricin_B_lectin"/>
    <property type="match status" value="1"/>
</dbReference>
<reference evidence="4" key="1">
    <citation type="journal article" date="2019" name="Int. J. Syst. Evol. Microbiol.">
        <title>The Global Catalogue of Microorganisms (GCM) 10K type strain sequencing project: providing services to taxonomists for standard genome sequencing and annotation.</title>
        <authorList>
            <consortium name="The Broad Institute Genomics Platform"/>
            <consortium name="The Broad Institute Genome Sequencing Center for Infectious Disease"/>
            <person name="Wu L."/>
            <person name="Ma J."/>
        </authorList>
    </citation>
    <scope>NUCLEOTIDE SEQUENCE [LARGE SCALE GENOMIC DNA]</scope>
    <source>
        <strain evidence="4">JCM 16013</strain>
    </source>
</reference>
<dbReference type="Gene3D" id="2.80.10.50">
    <property type="match status" value="1"/>
</dbReference>
<dbReference type="InterPro" id="IPR008928">
    <property type="entry name" value="6-hairpin_glycosidase_sf"/>
</dbReference>
<dbReference type="CDD" id="cd23451">
    <property type="entry name" value="beta-trefoil_Ricin_laminarinase"/>
    <property type="match status" value="1"/>
</dbReference>
<dbReference type="EMBL" id="BAAAQM010000050">
    <property type="protein sequence ID" value="GAA1993841.1"/>
    <property type="molecule type" value="Genomic_DNA"/>
</dbReference>
<dbReference type="Gene3D" id="1.20.1050.60">
    <property type="entry name" value="alpha-1,2-mannosidase"/>
    <property type="match status" value="1"/>
</dbReference>
<dbReference type="Gene3D" id="3.30.2080.10">
    <property type="entry name" value="GH92 mannosidase domain"/>
    <property type="match status" value="1"/>
</dbReference>
<name>A0ABP5EEG6_9ACTN</name>
<dbReference type="InterPro" id="IPR014718">
    <property type="entry name" value="GH-type_carb-bd"/>
</dbReference>
<dbReference type="Pfam" id="PF17678">
    <property type="entry name" value="Glyco_hydro_92N"/>
    <property type="match status" value="1"/>
</dbReference>
<feature type="signal peptide" evidence="1">
    <location>
        <begin position="1"/>
        <end position="43"/>
    </location>
</feature>
<evidence type="ECO:0000256" key="1">
    <source>
        <dbReference type="SAM" id="SignalP"/>
    </source>
</evidence>
<dbReference type="InterPro" id="IPR000772">
    <property type="entry name" value="Ricin_B_lectin"/>
</dbReference>
<dbReference type="InterPro" id="IPR005887">
    <property type="entry name" value="GH92_a_mannosidase_put"/>
</dbReference>
<dbReference type="SUPFAM" id="SSF48208">
    <property type="entry name" value="Six-hairpin glycosidases"/>
    <property type="match status" value="1"/>
</dbReference>
<dbReference type="PANTHER" id="PTHR12143">
    <property type="entry name" value="PEPTIDE N-GLYCANASE PNGASE -RELATED"/>
    <property type="match status" value="1"/>
</dbReference>
<dbReference type="Proteomes" id="UP001499854">
    <property type="component" value="Unassembled WGS sequence"/>
</dbReference>
<organism evidence="3 4">
    <name type="scientific">Catenulispora subtropica</name>
    <dbReference type="NCBI Taxonomy" id="450798"/>
    <lineage>
        <taxon>Bacteria</taxon>
        <taxon>Bacillati</taxon>
        <taxon>Actinomycetota</taxon>
        <taxon>Actinomycetes</taxon>
        <taxon>Catenulisporales</taxon>
        <taxon>Catenulisporaceae</taxon>
        <taxon>Catenulispora</taxon>
    </lineage>
</organism>
<keyword evidence="4" id="KW-1185">Reference proteome</keyword>
<sequence length="893" mass="93198">MTGSHHSTSARRRSRLSSLISTGALVAAATVGGTALGAGTAHAAGFVADPASTVNTLVMTSGGGNDFPGADVPFGMVQWSPDSPNGSRNDGGGYDYGATSTRGFSLTHMAGPGCGAMGDVPVLPMTGGLPSGDPGVHDEPLSHTGEVGNAGYYTVSTGSTPVKTELTATPHTGMARFTYPSTTQADVLLKLLDSQNGTSASTAQIVGNNEVTGSATSGNFCGEAGSYTVHFDMVFDQPFTASQIITETGQPGPNSVFLTFNASSNHVVQAKVGLSFVSAANASANLAAENSGFDFNAVQSAAHSSWNTLLNKMQIAGGTAAQQQLFYTSLYHVLLHPNLVSDVNGQYMGFDNAVHTAPSGHGQYDQFSGWDVYHAQTQLSALVAPSQTSDIAQSLVNDYAQGGTFPQWGFMNFYNWVMAGDPATAALANYYAFGATGFDTSTALTDMVHEATTDNNVRRGTTLENTYGYLPDDLYNGSLGCCNVHGSAASLLEYDQADFALSRFAATLGDSANATKFNVRANNWKHIFNTGNGLINPVNSNGDFVGITSTSGNGFIEGTAAQYRFVVPFDQPAEAKLLGGNAATNSILDSFFTTMDGSNGDQSFLSNEFDLGTPWFYNWTGAPSHTQSVVNRMLNQFYKDTPTSAAFPNNDDLGTMSAQYVWGALGMYPVTPGSGDLMFNSPIFTQAVVHLPSGGTMTINAPAASAANYYVQSLNVNGVASTANWMSQATWKNGVTLDWTLGSSASSWGSGAGDAPPAYDASSTPGVGPITSGIAGKCADDSSRGTADGNKIQLWDCNGTVAQQFTVKPDGSLGIMGKCMDVKNSGTTNGTLVQLYTCNGTGAQQWRQQADGSLLNPQSNKCLDDPNSTTTNGTQLQIYDCNGTNAQKWKLPS</sequence>
<dbReference type="GO" id="GO:0016787">
    <property type="term" value="F:hydrolase activity"/>
    <property type="evidence" value="ECO:0007669"/>
    <property type="project" value="UniProtKB-KW"/>
</dbReference>
<dbReference type="InterPro" id="IPR050883">
    <property type="entry name" value="PNGase"/>
</dbReference>
<feature type="chain" id="PRO_5046142806" evidence="1">
    <location>
        <begin position="44"/>
        <end position="893"/>
    </location>
</feature>
<dbReference type="Gene3D" id="2.70.98.10">
    <property type="match status" value="1"/>
</dbReference>
<dbReference type="InterPro" id="IPR012939">
    <property type="entry name" value="Glyco_hydro_92"/>
</dbReference>
<dbReference type="NCBIfam" id="TIGR01180">
    <property type="entry name" value="aman2_put"/>
    <property type="match status" value="1"/>
</dbReference>
<dbReference type="PROSITE" id="PS50231">
    <property type="entry name" value="RICIN_B_LECTIN"/>
    <property type="match status" value="1"/>
</dbReference>
<evidence type="ECO:0000313" key="4">
    <source>
        <dbReference type="Proteomes" id="UP001499854"/>
    </source>
</evidence>
<dbReference type="Gene3D" id="1.20.1610.10">
    <property type="entry name" value="alpha-1,2-mannosidases domains"/>
    <property type="match status" value="1"/>
</dbReference>
<accession>A0ABP5EEG6</accession>
<dbReference type="Pfam" id="PF07971">
    <property type="entry name" value="Glyco_hydro_92"/>
    <property type="match status" value="1"/>
</dbReference>
<feature type="domain" description="Ricin B lectin" evidence="2">
    <location>
        <begin position="765"/>
        <end position="892"/>
    </location>
</feature>
<comment type="caution">
    <text evidence="3">The sequence shown here is derived from an EMBL/GenBank/DDBJ whole genome shotgun (WGS) entry which is preliminary data.</text>
</comment>
<keyword evidence="1" id="KW-0732">Signal</keyword>
<keyword evidence="3" id="KW-0378">Hydrolase</keyword>
<evidence type="ECO:0000259" key="2">
    <source>
        <dbReference type="SMART" id="SM00458"/>
    </source>
</evidence>
<dbReference type="InterPro" id="IPR041371">
    <property type="entry name" value="GH92_N"/>
</dbReference>
<proteinExistence type="predicted"/>
<dbReference type="RefSeq" id="WP_344661226.1">
    <property type="nucleotide sequence ID" value="NZ_BAAAQM010000050.1"/>
</dbReference>
<protein>
    <submittedName>
        <fullName evidence="3">GH92 family glycosyl hydrolase</fullName>
    </submittedName>
</protein>
<gene>
    <name evidence="3" type="ORF">GCM10009838_67520</name>
</gene>
<dbReference type="SMART" id="SM00458">
    <property type="entry name" value="RICIN"/>
    <property type="match status" value="1"/>
</dbReference>
<evidence type="ECO:0000313" key="3">
    <source>
        <dbReference type="EMBL" id="GAA1993841.1"/>
    </source>
</evidence>
<dbReference type="SUPFAM" id="SSF50370">
    <property type="entry name" value="Ricin B-like lectins"/>
    <property type="match status" value="1"/>
</dbReference>
<dbReference type="PANTHER" id="PTHR12143:SF39">
    <property type="entry name" value="SECRETED PROTEIN"/>
    <property type="match status" value="1"/>
</dbReference>